<accession>A0A380L6H2</accession>
<comment type="caution">
    <text evidence="2">The sequence shown here is derived from an EMBL/GenBank/DDBJ whole genome shotgun (WGS) entry which is preliminary data.</text>
</comment>
<keyword evidence="1" id="KW-0812">Transmembrane</keyword>
<organism evidence="2 3">
    <name type="scientific">Streptococcus milleri</name>
    <dbReference type="NCBI Taxonomy" id="33040"/>
    <lineage>
        <taxon>Bacteria</taxon>
        <taxon>Bacillati</taxon>
        <taxon>Bacillota</taxon>
        <taxon>Bacilli</taxon>
        <taxon>Lactobacillales</taxon>
        <taxon>Streptococcaceae</taxon>
        <taxon>Streptococcus</taxon>
    </lineage>
</organism>
<evidence type="ECO:0000313" key="2">
    <source>
        <dbReference type="EMBL" id="SUN80710.1"/>
    </source>
</evidence>
<proteinExistence type="predicted"/>
<keyword evidence="1" id="KW-1133">Transmembrane helix</keyword>
<evidence type="ECO:0000256" key="1">
    <source>
        <dbReference type="SAM" id="Phobius"/>
    </source>
</evidence>
<dbReference type="Proteomes" id="UP000255236">
    <property type="component" value="Unassembled WGS sequence"/>
</dbReference>
<evidence type="ECO:0000313" key="3">
    <source>
        <dbReference type="Proteomes" id="UP000255236"/>
    </source>
</evidence>
<sequence length="35" mass="4145">MNWMNVSRAVLIGIASLAYANIYYDDRKYKPFGFR</sequence>
<name>A0A380L6H2_9STRE</name>
<keyword evidence="3" id="KW-1185">Reference proteome</keyword>
<dbReference type="EMBL" id="UHFT01000001">
    <property type="protein sequence ID" value="SUN80710.1"/>
    <property type="molecule type" value="Genomic_DNA"/>
</dbReference>
<protein>
    <submittedName>
        <fullName evidence="2">Uncharacterized protein</fullName>
    </submittedName>
</protein>
<feature type="transmembrane region" description="Helical" evidence="1">
    <location>
        <begin position="6"/>
        <end position="24"/>
    </location>
</feature>
<reference evidence="2" key="1">
    <citation type="submission" date="2018-06" db="EMBL/GenBank/DDBJ databases">
        <authorList>
            <consortium name="Pathogen Informatics"/>
            <person name="Doyle S."/>
        </authorList>
    </citation>
    <scope>NUCLEOTIDE SEQUENCE [LARGE SCALE GENOMIC DNA]</scope>
    <source>
        <strain evidence="2">NCTC11063</strain>
    </source>
</reference>
<keyword evidence="1" id="KW-0472">Membrane</keyword>
<gene>
    <name evidence="2" type="ORF">NCTC11063_01418</name>
</gene>
<dbReference type="AlphaFoldDB" id="A0A380L6H2"/>